<organism evidence="2">
    <name type="scientific">hydrothermal vent metagenome</name>
    <dbReference type="NCBI Taxonomy" id="652676"/>
    <lineage>
        <taxon>unclassified sequences</taxon>
        <taxon>metagenomes</taxon>
        <taxon>ecological metagenomes</taxon>
    </lineage>
</organism>
<proteinExistence type="predicted"/>
<dbReference type="Pfam" id="PF02589">
    <property type="entry name" value="LUD_dom"/>
    <property type="match status" value="1"/>
</dbReference>
<dbReference type="InterPro" id="IPR024185">
    <property type="entry name" value="FTHF_cligase-like_sf"/>
</dbReference>
<protein>
    <recommendedName>
        <fullName evidence="1">LUD domain-containing protein</fullName>
    </recommendedName>
</protein>
<dbReference type="InterPro" id="IPR037171">
    <property type="entry name" value="NagB/RpiA_transferase-like"/>
</dbReference>
<dbReference type="EMBL" id="CZRL01000106">
    <property type="protein sequence ID" value="CUS54883.1"/>
    <property type="molecule type" value="Genomic_DNA"/>
</dbReference>
<sequence>MTDARSEILQAVRSSLDLGEQRSASRVALVEKRISASEAHVQPLVEDPLIQQFCDKHAAVHGTYERVAGLTEVPSAILRHLTAKEIPIELLVGQGELLDAVLWPSDMSVEKRPATVDDSVAISEAYAGIAETGTLVLLSGQKRWTSHNFLPDDHIIILDSTLIVRHQEDIWTRLRALPDGLPRVVNLITGPSKTADVEQTVQYGAHGPRRLHLIVVEG</sequence>
<accession>A0A160TVF8</accession>
<dbReference type="PANTHER" id="PTHR43682">
    <property type="entry name" value="LACTATE UTILIZATION PROTEIN C"/>
    <property type="match status" value="1"/>
</dbReference>
<gene>
    <name evidence="2" type="ORF">MGWOODY_XGa1873</name>
</gene>
<dbReference type="PANTHER" id="PTHR43682:SF1">
    <property type="entry name" value="LACTATE UTILIZATION PROTEIN C"/>
    <property type="match status" value="1"/>
</dbReference>
<evidence type="ECO:0000259" key="1">
    <source>
        <dbReference type="Pfam" id="PF02589"/>
    </source>
</evidence>
<dbReference type="AlphaFoldDB" id="A0A160TVF8"/>
<feature type="domain" description="LUD" evidence="1">
    <location>
        <begin position="119"/>
        <end position="216"/>
    </location>
</feature>
<dbReference type="Gene3D" id="3.40.50.10420">
    <property type="entry name" value="NagB/RpiA/CoA transferase-like"/>
    <property type="match status" value="1"/>
</dbReference>
<reference evidence="2" key="1">
    <citation type="submission" date="2015-10" db="EMBL/GenBank/DDBJ databases">
        <authorList>
            <person name="Gilbert D.G."/>
        </authorList>
    </citation>
    <scope>NUCLEOTIDE SEQUENCE</scope>
</reference>
<evidence type="ECO:0000313" key="2">
    <source>
        <dbReference type="EMBL" id="CUS54883.1"/>
    </source>
</evidence>
<dbReference type="SUPFAM" id="SSF100950">
    <property type="entry name" value="NagB/RpiA/CoA transferase-like"/>
    <property type="match status" value="1"/>
</dbReference>
<dbReference type="InterPro" id="IPR003741">
    <property type="entry name" value="LUD_dom"/>
</dbReference>
<name>A0A160TVF8_9ZZZZ</name>